<dbReference type="Gene3D" id="3.60.21.10">
    <property type="match status" value="1"/>
</dbReference>
<evidence type="ECO:0000256" key="10">
    <source>
        <dbReference type="ARBA" id="ARBA00022801"/>
    </source>
</evidence>
<keyword evidence="11 16" id="KW-0269">Exonuclease</keyword>
<keyword evidence="7" id="KW-0479">Metal-binding</keyword>
<dbReference type="OrthoDB" id="30417at2759"/>
<dbReference type="GO" id="GO:0030145">
    <property type="term" value="F:manganese ion binding"/>
    <property type="evidence" value="ECO:0007669"/>
    <property type="project" value="InterPro"/>
</dbReference>
<keyword evidence="12 16" id="KW-0234">DNA repair</keyword>
<proteinExistence type="inferred from homology"/>
<evidence type="ECO:0000313" key="19">
    <source>
        <dbReference type="EMBL" id="GFQ64855.1"/>
    </source>
</evidence>
<dbReference type="InterPro" id="IPR003701">
    <property type="entry name" value="Mre11"/>
</dbReference>
<feature type="compositionally biased region" description="Polar residues" evidence="17">
    <location>
        <begin position="544"/>
        <end position="558"/>
    </location>
</feature>
<feature type="compositionally biased region" description="Low complexity" evidence="17">
    <location>
        <begin position="600"/>
        <end position="630"/>
    </location>
</feature>
<dbReference type="GO" id="GO:0030870">
    <property type="term" value="C:Mre11 complex"/>
    <property type="evidence" value="ECO:0007669"/>
    <property type="project" value="InterPro"/>
</dbReference>
<dbReference type="SMART" id="SM01347">
    <property type="entry name" value="Mre11_DNA_bind"/>
    <property type="match status" value="1"/>
</dbReference>
<feature type="region of interest" description="Disordered" evidence="17">
    <location>
        <begin position="544"/>
        <end position="654"/>
    </location>
</feature>
<keyword evidence="14 16" id="KW-0539">Nucleus</keyword>
<accession>A0A8X6EX64</accession>
<evidence type="ECO:0000256" key="13">
    <source>
        <dbReference type="ARBA" id="ARBA00023211"/>
    </source>
</evidence>
<evidence type="ECO:0000256" key="14">
    <source>
        <dbReference type="ARBA" id="ARBA00023242"/>
    </source>
</evidence>
<comment type="subcellular location">
    <subcellularLocation>
        <location evidence="3">Chromosome</location>
    </subcellularLocation>
    <subcellularLocation>
        <location evidence="2">Nucleus</location>
    </subcellularLocation>
</comment>
<keyword evidence="6 16" id="KW-0540">Nuclease</keyword>
<reference evidence="19" key="1">
    <citation type="submission" date="2020-07" db="EMBL/GenBank/DDBJ databases">
        <title>Multicomponent nature underlies the extraordinary mechanical properties of spider dragline silk.</title>
        <authorList>
            <person name="Kono N."/>
            <person name="Nakamura H."/>
            <person name="Mori M."/>
            <person name="Yoshida Y."/>
            <person name="Ohtoshi R."/>
            <person name="Malay A.D."/>
            <person name="Moran D.A.P."/>
            <person name="Tomita M."/>
            <person name="Numata K."/>
            <person name="Arakawa K."/>
        </authorList>
    </citation>
    <scope>NUCLEOTIDE SEQUENCE</scope>
</reference>
<evidence type="ECO:0000256" key="2">
    <source>
        <dbReference type="ARBA" id="ARBA00004123"/>
    </source>
</evidence>
<dbReference type="InterPro" id="IPR029052">
    <property type="entry name" value="Metallo-depent_PP-like"/>
</dbReference>
<dbReference type="Pfam" id="PF23055">
    <property type="entry name" value="DUF7041"/>
    <property type="match status" value="1"/>
</dbReference>
<dbReference type="InterPro" id="IPR038487">
    <property type="entry name" value="Mre11_capping_dom"/>
</dbReference>
<evidence type="ECO:0000256" key="17">
    <source>
        <dbReference type="SAM" id="MobiDB-lite"/>
    </source>
</evidence>
<dbReference type="Pfam" id="PF04152">
    <property type="entry name" value="Mre11_DNA_bind"/>
    <property type="match status" value="1"/>
</dbReference>
<dbReference type="GO" id="GO:0008296">
    <property type="term" value="F:3'-5'-DNA exonuclease activity"/>
    <property type="evidence" value="ECO:0007669"/>
    <property type="project" value="InterPro"/>
</dbReference>
<evidence type="ECO:0000256" key="4">
    <source>
        <dbReference type="ARBA" id="ARBA00009028"/>
    </source>
</evidence>
<comment type="caution">
    <text evidence="19">The sequence shown here is derived from an EMBL/GenBank/DDBJ whole genome shotgun (WGS) entry which is preliminary data.</text>
</comment>
<keyword evidence="5" id="KW-0158">Chromosome</keyword>
<protein>
    <submittedName>
        <fullName evidence="19">Double-strand break repair protein MRE11</fullName>
    </submittedName>
</protein>
<dbReference type="InterPro" id="IPR041796">
    <property type="entry name" value="Mre11_N"/>
</dbReference>
<evidence type="ECO:0000259" key="18">
    <source>
        <dbReference type="SMART" id="SM01347"/>
    </source>
</evidence>
<feature type="compositionally biased region" description="Basic residues" evidence="17">
    <location>
        <begin position="576"/>
        <end position="586"/>
    </location>
</feature>
<dbReference type="GO" id="GO:0000724">
    <property type="term" value="P:double-strand break repair via homologous recombination"/>
    <property type="evidence" value="ECO:0007669"/>
    <property type="project" value="TreeGrafter"/>
</dbReference>
<dbReference type="EMBL" id="BMAO01000157">
    <property type="protein sequence ID" value="GFQ64855.1"/>
    <property type="molecule type" value="Genomic_DNA"/>
</dbReference>
<dbReference type="AlphaFoldDB" id="A0A8X6EX64"/>
<comment type="similarity">
    <text evidence="4 16">Belongs to the MRE11/RAD32 family.</text>
</comment>
<evidence type="ECO:0000256" key="5">
    <source>
        <dbReference type="ARBA" id="ARBA00022454"/>
    </source>
</evidence>
<evidence type="ECO:0000256" key="8">
    <source>
        <dbReference type="ARBA" id="ARBA00022759"/>
    </source>
</evidence>
<dbReference type="FunFam" id="3.60.21.10:FF:000011">
    <property type="entry name" value="Double-strand break repair protein"/>
    <property type="match status" value="1"/>
</dbReference>
<evidence type="ECO:0000256" key="3">
    <source>
        <dbReference type="ARBA" id="ARBA00004286"/>
    </source>
</evidence>
<feature type="domain" description="Mre11 DNA-binding" evidence="18">
    <location>
        <begin position="318"/>
        <end position="484"/>
    </location>
</feature>
<dbReference type="GO" id="GO:0000014">
    <property type="term" value="F:single-stranded DNA endodeoxyribonuclease activity"/>
    <property type="evidence" value="ECO:0007669"/>
    <property type="project" value="TreeGrafter"/>
</dbReference>
<name>A0A8X6EX64_TRICU</name>
<evidence type="ECO:0000256" key="12">
    <source>
        <dbReference type="ARBA" id="ARBA00023204"/>
    </source>
</evidence>
<evidence type="ECO:0000256" key="9">
    <source>
        <dbReference type="ARBA" id="ARBA00022763"/>
    </source>
</evidence>
<dbReference type="Proteomes" id="UP000887116">
    <property type="component" value="Unassembled WGS sequence"/>
</dbReference>
<dbReference type="InterPro" id="IPR007281">
    <property type="entry name" value="Mre11_DNA-bd"/>
</dbReference>
<evidence type="ECO:0000256" key="7">
    <source>
        <dbReference type="ARBA" id="ARBA00022723"/>
    </source>
</evidence>
<comment type="cofactor">
    <cofactor evidence="1">
        <name>Mn(2+)</name>
        <dbReference type="ChEBI" id="CHEBI:29035"/>
    </cofactor>
</comment>
<dbReference type="GO" id="GO:0035861">
    <property type="term" value="C:site of double-strand break"/>
    <property type="evidence" value="ECO:0007669"/>
    <property type="project" value="TreeGrafter"/>
</dbReference>
<dbReference type="InterPro" id="IPR004843">
    <property type="entry name" value="Calcineurin-like_PHP"/>
</dbReference>
<evidence type="ECO:0000256" key="11">
    <source>
        <dbReference type="ARBA" id="ARBA00022839"/>
    </source>
</evidence>
<dbReference type="SUPFAM" id="SSF56300">
    <property type="entry name" value="Metallo-dependent phosphatases"/>
    <property type="match status" value="1"/>
</dbReference>
<dbReference type="NCBIfam" id="TIGR00583">
    <property type="entry name" value="mre11"/>
    <property type="match status" value="1"/>
</dbReference>
<dbReference type="CDD" id="cd00840">
    <property type="entry name" value="MPP_Mre11_N"/>
    <property type="match status" value="1"/>
</dbReference>
<keyword evidence="8 16" id="KW-0255">Endonuclease</keyword>
<evidence type="ECO:0000256" key="15">
    <source>
        <dbReference type="ARBA" id="ARBA00023254"/>
    </source>
</evidence>
<keyword evidence="15 16" id="KW-0469">Meiosis</keyword>
<keyword evidence="13 16" id="KW-0464">Manganese</keyword>
<keyword evidence="10 16" id="KW-0378">Hydrolase</keyword>
<evidence type="ECO:0000256" key="1">
    <source>
        <dbReference type="ARBA" id="ARBA00001936"/>
    </source>
</evidence>
<evidence type="ECO:0000256" key="16">
    <source>
        <dbReference type="RuleBase" id="RU003447"/>
    </source>
</evidence>
<dbReference type="Gene3D" id="3.30.110.110">
    <property type="entry name" value="Mre11, capping domain"/>
    <property type="match status" value="1"/>
</dbReference>
<dbReference type="GO" id="GO:0007095">
    <property type="term" value="P:mitotic G2 DNA damage checkpoint signaling"/>
    <property type="evidence" value="ECO:0007669"/>
    <property type="project" value="TreeGrafter"/>
</dbReference>
<gene>
    <name evidence="19" type="primary">Mre11</name>
    <name evidence="19" type="ORF">TNCT_665771</name>
</gene>
<dbReference type="InterPro" id="IPR055469">
    <property type="entry name" value="DUF7041"/>
</dbReference>
<evidence type="ECO:0000256" key="6">
    <source>
        <dbReference type="ARBA" id="ARBA00022722"/>
    </source>
</evidence>
<dbReference type="GO" id="GO:0031573">
    <property type="term" value="P:mitotic intra-S DNA damage checkpoint signaling"/>
    <property type="evidence" value="ECO:0007669"/>
    <property type="project" value="TreeGrafter"/>
</dbReference>
<keyword evidence="9 16" id="KW-0227">DNA damage</keyword>
<dbReference type="GO" id="GO:0006303">
    <property type="term" value="P:double-strand break repair via nonhomologous end joining"/>
    <property type="evidence" value="ECO:0007669"/>
    <property type="project" value="TreeGrafter"/>
</dbReference>
<dbReference type="GO" id="GO:0000723">
    <property type="term" value="P:telomere maintenance"/>
    <property type="evidence" value="ECO:0007669"/>
    <property type="project" value="TreeGrafter"/>
</dbReference>
<organism evidence="19 20">
    <name type="scientific">Trichonephila clavata</name>
    <name type="common">Joro spider</name>
    <name type="synonym">Nephila clavata</name>
    <dbReference type="NCBI Taxonomy" id="2740835"/>
    <lineage>
        <taxon>Eukaryota</taxon>
        <taxon>Metazoa</taxon>
        <taxon>Ecdysozoa</taxon>
        <taxon>Arthropoda</taxon>
        <taxon>Chelicerata</taxon>
        <taxon>Arachnida</taxon>
        <taxon>Araneae</taxon>
        <taxon>Araneomorphae</taxon>
        <taxon>Entelegynae</taxon>
        <taxon>Araneoidea</taxon>
        <taxon>Nephilidae</taxon>
        <taxon>Trichonephila</taxon>
    </lineage>
</organism>
<evidence type="ECO:0000313" key="20">
    <source>
        <dbReference type="Proteomes" id="UP000887116"/>
    </source>
</evidence>
<dbReference type="PANTHER" id="PTHR10139">
    <property type="entry name" value="DOUBLE-STRAND BREAK REPAIR PROTEIN MRE11"/>
    <property type="match status" value="1"/>
</dbReference>
<dbReference type="GO" id="GO:0097552">
    <property type="term" value="P:mitochondrial double-strand break repair via homologous recombination"/>
    <property type="evidence" value="ECO:0007669"/>
    <property type="project" value="TreeGrafter"/>
</dbReference>
<keyword evidence="20" id="KW-1185">Reference proteome</keyword>
<sequence>MIEILGWVKRRTNSTKTFGLSSLLFTNFKMSQDDDVLKILLATDCHLGYMENDAERGSDSIVTFEEILKIALDKEVDFILLGGDLFHENKPSRKVLHDCISLMRKYCMGDRPVQFEFLSDQSDNFKHCAYPVVNFEDPNYNISIPVFSIHGNHDDPAGAGLYCSLDLLSVTGLVNYFGKCTELENVNISPLMLQKGKTKLCMYGLGSIRDERLHRMYLDGKVTMLRPKEKCDEWFNLMVVHQNRIKHGPKNYLPEQFLDNFLDLVVWGHEHECRIDGEWNDKQAFFVTQPGSSVATSLCHGEAVPKHVGLLQIRKNEFQITKIPLQTVRQFYIKDVDLEDTSLNLNAPDSSDKVIEYCRELVDQFLAKAEDEHTGHPKQPKKPLIRLRVFCPPNFETFSVQRFGHSYVSKVANPKDIIHFSRRKSEKMKSTEIDAEMLKTILKQEGFDKQRVEDLVKKYFEQTDDTKRLLVLSEIGVSAAVQEYVDKDVKEAISTLVDEQVKRTQNYLKQSSADHSAIDNELKKFREERRKNVQVEVDDVRSILQSKSQTTRQRNLSDSGDEMLDEETVRIAVSKTRGRGRGRGSRGGRGGRSNSKPDESTSSTNGRGGRSNSRTNESTSSTSGRASTRTVPKKNLNNTFSNTSKRKGRQTDLSNFFNSTVDNDIIELSDEDEIPSSKRRKLANQTRISRVGVKLPPFWKANPALWFVQLEAQFALAGITADDTKFNHVISAIDSDILNCVCDIILKPPDADKYSTLKNRLIELHSESEASKIRTLLQGLELGDQRPSQLLARMKALAGDTVGEPLLRSLWLGRLPNNTQTILTALKEDLAGLASVADKINDLAHYSNINSVTPQTLDNRVAQLEKQVAQLTTLVGELTTTMRQSHDLKAEIEIDPLKTDVVALVTAFKNIKYLQMAFVFIIRILAQKQKNVICLALSRIRKTKSAIVHGPWSRSPN</sequence>
<dbReference type="PANTHER" id="PTHR10139:SF1">
    <property type="entry name" value="DOUBLE-STRAND BREAK REPAIR PROTEIN MRE11"/>
    <property type="match status" value="1"/>
</dbReference>
<dbReference type="Pfam" id="PF00149">
    <property type="entry name" value="Metallophos"/>
    <property type="match status" value="1"/>
</dbReference>
<dbReference type="GO" id="GO:0042138">
    <property type="term" value="P:meiotic DNA double-strand break formation"/>
    <property type="evidence" value="ECO:0007669"/>
    <property type="project" value="TreeGrafter"/>
</dbReference>